<reference evidence="3 4" key="1">
    <citation type="submission" date="2019-01" db="EMBL/GenBank/DDBJ databases">
        <title>Draft genome sequence of Psathyrella aberdarensis IHI B618.</title>
        <authorList>
            <person name="Buettner E."/>
            <person name="Kellner H."/>
        </authorList>
    </citation>
    <scope>NUCLEOTIDE SEQUENCE [LARGE SCALE GENOMIC DNA]</scope>
    <source>
        <strain evidence="3 4">IHI B618</strain>
    </source>
</reference>
<keyword evidence="1" id="KW-0677">Repeat</keyword>
<evidence type="ECO:0000313" key="4">
    <source>
        <dbReference type="Proteomes" id="UP000290288"/>
    </source>
</evidence>
<sequence>MRDLHVNHVTVNPLPNLEPVDGWKLLVENIAPNALHDSYARYDAPKCDEDTRVEVTRELMDRIEDRDSPQRLLCMTGAAGSGKSALQQTIAERCSKSGILGSAYFFSSADPTRNTTSTIVSTIAFQLGSHNTGLKQRISAVVAEDSVIFKRSLRTQMNSLLVRPLKHLQEYAGLDLTTLPQAILIDGLDECKGEDRQEELLIAIRECLLTGDLPFHIFIASRPEWAIRTALNPGGHLHAAAYHIQLSDKYDASGDMRRFLRRRFEQLSLRTGNPHWFTENDIETLVQAGSGQFIYVATVYRYISERRASPAERLKIVLTWTPHEGQRARPFEALDKLYTEILLNAKKRIHHANCSGKLGFGILWKYISKLLDMDKASMEILISDLHSLVTIRVEDDCSTFYLQMLHKSFSDFLDAESRAKDLYRPLTHVHAHLAKCCFLHILQSPDSSILENVVCNLPTYWRRMSTMDDEIVDFTRKGGWHKLDAILDVYSKARYSSLLEESSLLTEDFKNRDPEVAATISTFFNKWKRDYENFNRL</sequence>
<evidence type="ECO:0000313" key="3">
    <source>
        <dbReference type="EMBL" id="RXW20566.1"/>
    </source>
</evidence>
<feature type="domain" description="Nephrocystin 3-like N-terminal" evidence="2">
    <location>
        <begin position="63"/>
        <end position="222"/>
    </location>
</feature>
<dbReference type="EMBL" id="SDEE01000142">
    <property type="protein sequence ID" value="RXW20566.1"/>
    <property type="molecule type" value="Genomic_DNA"/>
</dbReference>
<dbReference type="STRING" id="2316362.A0A4Q2DMJ1"/>
<organism evidence="3 4">
    <name type="scientific">Candolleomyces aberdarensis</name>
    <dbReference type="NCBI Taxonomy" id="2316362"/>
    <lineage>
        <taxon>Eukaryota</taxon>
        <taxon>Fungi</taxon>
        <taxon>Dikarya</taxon>
        <taxon>Basidiomycota</taxon>
        <taxon>Agaricomycotina</taxon>
        <taxon>Agaricomycetes</taxon>
        <taxon>Agaricomycetidae</taxon>
        <taxon>Agaricales</taxon>
        <taxon>Agaricineae</taxon>
        <taxon>Psathyrellaceae</taxon>
        <taxon>Candolleomyces</taxon>
    </lineage>
</organism>
<evidence type="ECO:0000259" key="2">
    <source>
        <dbReference type="Pfam" id="PF24883"/>
    </source>
</evidence>
<protein>
    <recommendedName>
        <fullName evidence="2">Nephrocystin 3-like N-terminal domain-containing protein</fullName>
    </recommendedName>
</protein>
<keyword evidence="4" id="KW-1185">Reference proteome</keyword>
<dbReference type="Pfam" id="PF24883">
    <property type="entry name" value="NPHP3_N"/>
    <property type="match status" value="1"/>
</dbReference>
<dbReference type="SUPFAM" id="SSF52540">
    <property type="entry name" value="P-loop containing nucleoside triphosphate hydrolases"/>
    <property type="match status" value="1"/>
</dbReference>
<gene>
    <name evidence="3" type="ORF">EST38_g5288</name>
</gene>
<evidence type="ECO:0000256" key="1">
    <source>
        <dbReference type="ARBA" id="ARBA00022737"/>
    </source>
</evidence>
<dbReference type="InterPro" id="IPR027417">
    <property type="entry name" value="P-loop_NTPase"/>
</dbReference>
<dbReference type="OrthoDB" id="2883583at2759"/>
<accession>A0A4Q2DMJ1</accession>
<dbReference type="PANTHER" id="PTHR10039">
    <property type="entry name" value="AMELOGENIN"/>
    <property type="match status" value="1"/>
</dbReference>
<dbReference type="AlphaFoldDB" id="A0A4Q2DMJ1"/>
<dbReference type="Proteomes" id="UP000290288">
    <property type="component" value="Unassembled WGS sequence"/>
</dbReference>
<dbReference type="Gene3D" id="3.40.50.300">
    <property type="entry name" value="P-loop containing nucleotide triphosphate hydrolases"/>
    <property type="match status" value="1"/>
</dbReference>
<name>A0A4Q2DMJ1_9AGAR</name>
<comment type="caution">
    <text evidence="3">The sequence shown here is derived from an EMBL/GenBank/DDBJ whole genome shotgun (WGS) entry which is preliminary data.</text>
</comment>
<dbReference type="InterPro" id="IPR056884">
    <property type="entry name" value="NPHP3-like_N"/>
</dbReference>
<proteinExistence type="predicted"/>
<dbReference type="PANTHER" id="PTHR10039:SF14">
    <property type="entry name" value="NACHT DOMAIN-CONTAINING PROTEIN"/>
    <property type="match status" value="1"/>
</dbReference>